<feature type="transmembrane region" description="Helical" evidence="1">
    <location>
        <begin position="25"/>
        <end position="46"/>
    </location>
</feature>
<evidence type="ECO:0000256" key="1">
    <source>
        <dbReference type="SAM" id="Phobius"/>
    </source>
</evidence>
<dbReference type="EMBL" id="JAVXZY010000012">
    <property type="protein sequence ID" value="MDT9002070.1"/>
    <property type="molecule type" value="Genomic_DNA"/>
</dbReference>
<organism evidence="2 3">
    <name type="scientific">Roseateles aquae</name>
    <dbReference type="NCBI Taxonomy" id="3077235"/>
    <lineage>
        <taxon>Bacteria</taxon>
        <taxon>Pseudomonadati</taxon>
        <taxon>Pseudomonadota</taxon>
        <taxon>Betaproteobacteria</taxon>
        <taxon>Burkholderiales</taxon>
        <taxon>Sphaerotilaceae</taxon>
        <taxon>Roseateles</taxon>
    </lineage>
</organism>
<keyword evidence="1" id="KW-1133">Transmembrane helix</keyword>
<feature type="transmembrane region" description="Helical" evidence="1">
    <location>
        <begin position="362"/>
        <end position="380"/>
    </location>
</feature>
<keyword evidence="1" id="KW-0472">Membrane</keyword>
<keyword evidence="1" id="KW-0812">Transmembrane</keyword>
<protein>
    <recommendedName>
        <fullName evidence="4">ABC transporter permease</fullName>
    </recommendedName>
</protein>
<dbReference type="Proteomes" id="UP001246372">
    <property type="component" value="Unassembled WGS sequence"/>
</dbReference>
<feature type="transmembrane region" description="Helical" evidence="1">
    <location>
        <begin position="443"/>
        <end position="463"/>
    </location>
</feature>
<feature type="transmembrane region" description="Helical" evidence="1">
    <location>
        <begin position="119"/>
        <end position="136"/>
    </location>
</feature>
<feature type="transmembrane region" description="Helical" evidence="1">
    <location>
        <begin position="309"/>
        <end position="328"/>
    </location>
</feature>
<sequence>MSALQQYGRLLAAPWQQRRNESWPWGLLLIALGLLALPLTVGLAESWAAARFMAWVSLLAAVLGLWALQIGSLLSQNDAMLARLMPQQLRRLRELALMLSAVLLALTALLAGLLDKDPLLWVALCIGLQIQLIAFMRGSYWGQLIWCALFAMNSPIWPPLVNAWSTWRAEQPFGLALGVLLSGAYAIRRLFGEGGTTHQRRQARRERELKTLRLTVSGQSGVLHGGRLNRAIMAFFNAPYRWQMARLLRHPGHDAASALARAELSLGAATHWATQLASLLVFAALLLITGVVLWLTLGPSAFEALDKGASVGLSIAAVSIALNPLLGLRAALWRTRHEQALLMLLPGMPQGSQLNRMLAARWLRQLGCLLLPAVLLLVMLDQLGGSARQFVGYLIAMLPYSLCLVDDWSRLRERSGQLLAQMLVGMVVGAPLINGLIRSLGCSPWLALAVVMGLVGLLLWRAWKRLDGYPQAWPAGRLNVG</sequence>
<feature type="transmembrane region" description="Helical" evidence="1">
    <location>
        <begin position="418"/>
        <end position="437"/>
    </location>
</feature>
<evidence type="ECO:0000313" key="2">
    <source>
        <dbReference type="EMBL" id="MDT9002070.1"/>
    </source>
</evidence>
<feature type="transmembrane region" description="Helical" evidence="1">
    <location>
        <begin position="52"/>
        <end position="74"/>
    </location>
</feature>
<feature type="transmembrane region" description="Helical" evidence="1">
    <location>
        <begin position="276"/>
        <end position="297"/>
    </location>
</feature>
<name>A0ABU3PHK9_9BURK</name>
<dbReference type="RefSeq" id="WP_315652952.1">
    <property type="nucleotide sequence ID" value="NZ_JAVXZY010000012.1"/>
</dbReference>
<accession>A0ABU3PHK9</accession>
<feature type="transmembrane region" description="Helical" evidence="1">
    <location>
        <begin position="95"/>
        <end position="113"/>
    </location>
</feature>
<proteinExistence type="predicted"/>
<comment type="caution">
    <text evidence="2">The sequence shown here is derived from an EMBL/GenBank/DDBJ whole genome shotgun (WGS) entry which is preliminary data.</text>
</comment>
<keyword evidence="3" id="KW-1185">Reference proteome</keyword>
<evidence type="ECO:0000313" key="3">
    <source>
        <dbReference type="Proteomes" id="UP001246372"/>
    </source>
</evidence>
<evidence type="ECO:0008006" key="4">
    <source>
        <dbReference type="Google" id="ProtNLM"/>
    </source>
</evidence>
<gene>
    <name evidence="2" type="ORF">RQP53_22520</name>
</gene>
<reference evidence="2" key="1">
    <citation type="submission" date="2023-09" db="EMBL/GenBank/DDBJ databases">
        <title>Paucibacter sp. APW11 Genome sequencing and assembly.</title>
        <authorList>
            <person name="Kim I."/>
        </authorList>
    </citation>
    <scope>NUCLEOTIDE SEQUENCE</scope>
    <source>
        <strain evidence="2">APW11</strain>
    </source>
</reference>